<feature type="compositionally biased region" description="Basic and acidic residues" evidence="3">
    <location>
        <begin position="1"/>
        <end position="15"/>
    </location>
</feature>
<feature type="compositionally biased region" description="Basic residues" evidence="3">
    <location>
        <begin position="693"/>
        <end position="707"/>
    </location>
</feature>
<dbReference type="OrthoDB" id="196165at2759"/>
<dbReference type="Pfam" id="PF00018">
    <property type="entry name" value="SH3_1"/>
    <property type="match status" value="1"/>
</dbReference>
<dbReference type="InterPro" id="IPR036028">
    <property type="entry name" value="SH3-like_dom_sf"/>
</dbReference>
<reference evidence="6" key="1">
    <citation type="submission" date="2016-05" db="EMBL/GenBank/DDBJ databases">
        <title>Comparative genomics of biotechnologically important yeasts.</title>
        <authorList>
            <consortium name="DOE Joint Genome Institute"/>
            <person name="Riley R."/>
            <person name="Haridas S."/>
            <person name="Wolfe K.H."/>
            <person name="Lopes M.R."/>
            <person name="Hittinger C.T."/>
            <person name="Goker M."/>
            <person name="Salamov A."/>
            <person name="Wisecaver J."/>
            <person name="Long T.M."/>
            <person name="Aerts A.L."/>
            <person name="Barry K."/>
            <person name="Choi C."/>
            <person name="Clum A."/>
            <person name="Coughlan A.Y."/>
            <person name="Deshpande S."/>
            <person name="Douglass A.P."/>
            <person name="Hanson S.J."/>
            <person name="Klenk H.-P."/>
            <person name="Labutti K."/>
            <person name="Lapidus A."/>
            <person name="Lindquist E."/>
            <person name="Lipzen A."/>
            <person name="Meier-Kolthoff J.P."/>
            <person name="Ohm R.A."/>
            <person name="Otillar R.P."/>
            <person name="Pangilinan J."/>
            <person name="Peng Y."/>
            <person name="Rokas A."/>
            <person name="Rosa C.A."/>
            <person name="Scheuner C."/>
            <person name="Sibirny A.A."/>
            <person name="Slot J.C."/>
            <person name="Stielow J.B."/>
            <person name="Sun H."/>
            <person name="Kurtzman C.P."/>
            <person name="Blackwell M."/>
            <person name="Grigoriev I.V."/>
            <person name="Jeffries T.W."/>
        </authorList>
    </citation>
    <scope>NUCLEOTIDE SEQUENCE [LARGE SCALE GENOMIC DNA]</scope>
    <source>
        <strain evidence="6">NRRL Y-1933</strain>
    </source>
</reference>
<organism evidence="5 6">
    <name type="scientific">Hyphopichia burtonii NRRL Y-1933</name>
    <dbReference type="NCBI Taxonomy" id="984485"/>
    <lineage>
        <taxon>Eukaryota</taxon>
        <taxon>Fungi</taxon>
        <taxon>Dikarya</taxon>
        <taxon>Ascomycota</taxon>
        <taxon>Saccharomycotina</taxon>
        <taxon>Pichiomycetes</taxon>
        <taxon>Debaryomycetaceae</taxon>
        <taxon>Hyphopichia</taxon>
    </lineage>
</organism>
<dbReference type="SMART" id="SM00326">
    <property type="entry name" value="SH3"/>
    <property type="match status" value="1"/>
</dbReference>
<evidence type="ECO:0000256" key="3">
    <source>
        <dbReference type="SAM" id="MobiDB-lite"/>
    </source>
</evidence>
<evidence type="ECO:0000259" key="4">
    <source>
        <dbReference type="PROSITE" id="PS50002"/>
    </source>
</evidence>
<dbReference type="GO" id="GO:0051286">
    <property type="term" value="C:cell tip"/>
    <property type="evidence" value="ECO:0007669"/>
    <property type="project" value="TreeGrafter"/>
</dbReference>
<dbReference type="PANTHER" id="PTHR47775">
    <property type="entry name" value="BUD SITE SELECTION PROTEIN 14"/>
    <property type="match status" value="1"/>
</dbReference>
<dbReference type="GO" id="GO:0030950">
    <property type="term" value="P:establishment or maintenance of actin cytoskeleton polarity"/>
    <property type="evidence" value="ECO:0007669"/>
    <property type="project" value="TreeGrafter"/>
</dbReference>
<evidence type="ECO:0000256" key="1">
    <source>
        <dbReference type="ARBA" id="ARBA00022443"/>
    </source>
</evidence>
<feature type="compositionally biased region" description="Acidic residues" evidence="3">
    <location>
        <begin position="664"/>
        <end position="674"/>
    </location>
</feature>
<keyword evidence="6" id="KW-1185">Reference proteome</keyword>
<dbReference type="GO" id="GO:0015630">
    <property type="term" value="C:microtubule cytoskeleton"/>
    <property type="evidence" value="ECO:0007669"/>
    <property type="project" value="TreeGrafter"/>
</dbReference>
<dbReference type="AlphaFoldDB" id="A0A1E4RJL5"/>
<accession>A0A1E4RJL5</accession>
<name>A0A1E4RJL5_9ASCO</name>
<dbReference type="STRING" id="984485.A0A1E4RJL5"/>
<dbReference type="SUPFAM" id="SSF50044">
    <property type="entry name" value="SH3-domain"/>
    <property type="match status" value="1"/>
</dbReference>
<evidence type="ECO:0000313" key="5">
    <source>
        <dbReference type="EMBL" id="ODV67472.1"/>
    </source>
</evidence>
<feature type="region of interest" description="Disordered" evidence="3">
    <location>
        <begin position="460"/>
        <end position="491"/>
    </location>
</feature>
<dbReference type="RefSeq" id="XP_020076539.1">
    <property type="nucleotide sequence ID" value="XM_020222977.1"/>
</dbReference>
<dbReference type="InterPro" id="IPR053039">
    <property type="entry name" value="Polarity_Bud-Selection_Reg"/>
</dbReference>
<dbReference type="GeneID" id="30997526"/>
<proteinExistence type="predicted"/>
<dbReference type="PROSITE" id="PS50002">
    <property type="entry name" value="SH3"/>
    <property type="match status" value="1"/>
</dbReference>
<dbReference type="Proteomes" id="UP000095085">
    <property type="component" value="Unassembled WGS sequence"/>
</dbReference>
<feature type="compositionally biased region" description="Polar residues" evidence="3">
    <location>
        <begin position="465"/>
        <end position="477"/>
    </location>
</feature>
<protein>
    <recommendedName>
        <fullName evidence="4">SH3 domain-containing protein</fullName>
    </recommendedName>
</protein>
<feature type="compositionally biased region" description="Acidic residues" evidence="3">
    <location>
        <begin position="196"/>
        <end position="213"/>
    </location>
</feature>
<feature type="region of interest" description="Disordered" evidence="3">
    <location>
        <begin position="662"/>
        <end position="715"/>
    </location>
</feature>
<feature type="region of interest" description="Disordered" evidence="3">
    <location>
        <begin position="153"/>
        <end position="228"/>
    </location>
</feature>
<feature type="domain" description="SH3" evidence="4">
    <location>
        <begin position="227"/>
        <end position="319"/>
    </location>
</feature>
<feature type="region of interest" description="Disordered" evidence="3">
    <location>
        <begin position="1"/>
        <end position="20"/>
    </location>
</feature>
<feature type="compositionally biased region" description="Polar residues" evidence="3">
    <location>
        <begin position="539"/>
        <end position="555"/>
    </location>
</feature>
<dbReference type="EMBL" id="KV454540">
    <property type="protein sequence ID" value="ODV67472.1"/>
    <property type="molecule type" value="Genomic_DNA"/>
</dbReference>
<dbReference type="InterPro" id="IPR001452">
    <property type="entry name" value="SH3_domain"/>
</dbReference>
<sequence>MDQDQQKAGENEPDHNQTLNNTNKLLHDLERKLSSSSNQTHASNNSQTSSIIINKDLSGLGKQNVQSNVINYLKNNDNASNFSTNELYHDRQTRFMTKFGRNYNPPIIQQHTESIENSTNSEQSSMTSPIVERARPLISNDQNDDDFFEHIDDADDLSDSGSVIKHSNDYDTDEEEGTFTPDSNENLHGIHYGNMDDYDDYDYDDDAEEEDDMLLPPSPPRSPPRDLDPDKLYGLYDFSGPDPLHCSLLRDEPVVLINDSDNYWWLIKKLTKQERFELSRSKHLTYNLDDDFDDFDDFSDSEDGKIGFVPAECLETYGERLARLNCFKNEALEKSSKEDINDTTLSYADDFNLGLNLSNPINFQSDDNLSKSTVGSLKRKKSTKSVTFEDLGELVLDEDTNDLSTSIHKNNDDDFHNSYFDIPRDEIRDVIKNNPKEPSETSNSEDKKLEVLSDVYPTETPLIINKNNRSGQKSQDSPPLDGSSPKDPIRIISDNEPIITHVVNLNEKSNQQKSEVAVKSEENLSLSNVNKNTHLDKPSMSTSNQEIISIGSFSPDTPRESSRNKKSNKKSISSPPSCPSSANSSTSPANRSIDDEASQFRRSLILDRLNQVTFDIQEQLNLSDEDLDHFSHYYRPDNLTFGADLKHSPEQHRMIHDVINQSDLDSDQPSDLDLESFVNSSSNHTNSRDLSNKHHRHNGHHNHHHHSSISQDQDLSVTPLTSLNSLSNGINSTTMTQFSNTSNSKAYYNNIHAIIPEDEDITVSPTPLYPSSLPESQTNPDFIPKASDIPLSERRKSKPVHDMFLPILGKFDDLAEKLAELEDLL</sequence>
<dbReference type="GO" id="GO:0008104">
    <property type="term" value="P:intracellular protein localization"/>
    <property type="evidence" value="ECO:0007669"/>
    <property type="project" value="TreeGrafter"/>
</dbReference>
<evidence type="ECO:0000313" key="6">
    <source>
        <dbReference type="Proteomes" id="UP000095085"/>
    </source>
</evidence>
<feature type="region of interest" description="Disordered" evidence="3">
    <location>
        <begin position="527"/>
        <end position="594"/>
    </location>
</feature>
<feature type="compositionally biased region" description="Low complexity" evidence="3">
    <location>
        <begin position="570"/>
        <end position="591"/>
    </location>
</feature>
<keyword evidence="1 2" id="KW-0728">SH3 domain</keyword>
<dbReference type="PANTHER" id="PTHR47775:SF1">
    <property type="entry name" value="BUD SITE SELECTION PROTEIN 14"/>
    <property type="match status" value="1"/>
</dbReference>
<gene>
    <name evidence="5" type="ORF">HYPBUDRAFT_195974</name>
</gene>
<evidence type="ECO:0000256" key="2">
    <source>
        <dbReference type="PROSITE-ProRule" id="PRU00192"/>
    </source>
</evidence>